<organism evidence="2 3">
    <name type="scientific">Cardiocondyla obscurior</name>
    <dbReference type="NCBI Taxonomy" id="286306"/>
    <lineage>
        <taxon>Eukaryota</taxon>
        <taxon>Metazoa</taxon>
        <taxon>Ecdysozoa</taxon>
        <taxon>Arthropoda</taxon>
        <taxon>Hexapoda</taxon>
        <taxon>Insecta</taxon>
        <taxon>Pterygota</taxon>
        <taxon>Neoptera</taxon>
        <taxon>Endopterygota</taxon>
        <taxon>Hymenoptera</taxon>
        <taxon>Apocrita</taxon>
        <taxon>Aculeata</taxon>
        <taxon>Formicoidea</taxon>
        <taxon>Formicidae</taxon>
        <taxon>Myrmicinae</taxon>
        <taxon>Cardiocondyla</taxon>
    </lineage>
</organism>
<dbReference type="AlphaFoldDB" id="A0AAW2EKI1"/>
<dbReference type="EMBL" id="JADYXP020000022">
    <property type="protein sequence ID" value="KAL0102859.1"/>
    <property type="molecule type" value="Genomic_DNA"/>
</dbReference>
<gene>
    <name evidence="2" type="ORF">PUN28_018273</name>
</gene>
<sequence>MRGRRSRGTTNKTINRINGCPNLIKEWLVQPRESRRHFSAELYRQKSKGGLAYDEHSAPAEQPIGKNPKEDWPTYVGRGSVLHDEHPERRRRPRMGILHRRSNPEDHL</sequence>
<proteinExistence type="predicted"/>
<feature type="compositionally biased region" description="Basic residues" evidence="1">
    <location>
        <begin position="89"/>
        <end position="101"/>
    </location>
</feature>
<evidence type="ECO:0000313" key="3">
    <source>
        <dbReference type="Proteomes" id="UP001430953"/>
    </source>
</evidence>
<keyword evidence="3" id="KW-1185">Reference proteome</keyword>
<name>A0AAW2EKI1_9HYME</name>
<comment type="caution">
    <text evidence="2">The sequence shown here is derived from an EMBL/GenBank/DDBJ whole genome shotgun (WGS) entry which is preliminary data.</text>
</comment>
<evidence type="ECO:0000256" key="1">
    <source>
        <dbReference type="SAM" id="MobiDB-lite"/>
    </source>
</evidence>
<feature type="region of interest" description="Disordered" evidence="1">
    <location>
        <begin position="49"/>
        <end position="108"/>
    </location>
</feature>
<reference evidence="2 3" key="1">
    <citation type="submission" date="2023-03" db="EMBL/GenBank/DDBJ databases">
        <title>High recombination rates correlate with genetic variation in Cardiocondyla obscurior ants.</title>
        <authorList>
            <person name="Errbii M."/>
        </authorList>
    </citation>
    <scope>NUCLEOTIDE SEQUENCE [LARGE SCALE GENOMIC DNA]</scope>
    <source>
        <strain evidence="2">Alpha-2009</strain>
        <tissue evidence="2">Whole body</tissue>
    </source>
</reference>
<protein>
    <submittedName>
        <fullName evidence="2">Uncharacterized protein</fullName>
    </submittedName>
</protein>
<accession>A0AAW2EKI1</accession>
<dbReference type="Proteomes" id="UP001430953">
    <property type="component" value="Unassembled WGS sequence"/>
</dbReference>
<evidence type="ECO:0000313" key="2">
    <source>
        <dbReference type="EMBL" id="KAL0102859.1"/>
    </source>
</evidence>